<dbReference type="PANTHER" id="PTHR31175">
    <property type="entry name" value="AUXIN-RESPONSIVE FAMILY PROTEIN"/>
    <property type="match status" value="1"/>
</dbReference>
<comment type="similarity">
    <text evidence="1">Belongs to the ARG7 family.</text>
</comment>
<dbReference type="Pfam" id="PF02519">
    <property type="entry name" value="Auxin_inducible"/>
    <property type="match status" value="1"/>
</dbReference>
<protein>
    <submittedName>
        <fullName evidence="2">Uncharacterized protein</fullName>
    </submittedName>
</protein>
<accession>A0A0A9GTP0</accession>
<evidence type="ECO:0000256" key="1">
    <source>
        <dbReference type="ARBA" id="ARBA00006974"/>
    </source>
</evidence>
<evidence type="ECO:0000313" key="2">
    <source>
        <dbReference type="EMBL" id="JAE27912.1"/>
    </source>
</evidence>
<dbReference type="EMBL" id="GBRH01169984">
    <property type="protein sequence ID" value="JAE27912.1"/>
    <property type="molecule type" value="Transcribed_RNA"/>
</dbReference>
<sequence length="73" mass="7904">MSQQEFGFTSNDGRITLPCDATVMEYVLCLLRRNASAEVENAFLSSMAMPCHYTSCVAPSLGISSQQFAVCSS</sequence>
<dbReference type="PANTHER" id="PTHR31175:SF120">
    <property type="entry name" value="OS09G0547100 PROTEIN"/>
    <property type="match status" value="1"/>
</dbReference>
<name>A0A0A9GTP0_ARUDO</name>
<dbReference type="GO" id="GO:0009733">
    <property type="term" value="P:response to auxin"/>
    <property type="evidence" value="ECO:0007669"/>
    <property type="project" value="InterPro"/>
</dbReference>
<reference evidence="2" key="1">
    <citation type="submission" date="2014-09" db="EMBL/GenBank/DDBJ databases">
        <authorList>
            <person name="Magalhaes I.L.F."/>
            <person name="Oliveira U."/>
            <person name="Santos F.R."/>
            <person name="Vidigal T.H.D.A."/>
            <person name="Brescovit A.D."/>
            <person name="Santos A.J."/>
        </authorList>
    </citation>
    <scope>NUCLEOTIDE SEQUENCE</scope>
    <source>
        <tissue evidence="2">Shoot tissue taken approximately 20 cm above the soil surface</tissue>
    </source>
</reference>
<organism evidence="2">
    <name type="scientific">Arundo donax</name>
    <name type="common">Giant reed</name>
    <name type="synonym">Donax arundinaceus</name>
    <dbReference type="NCBI Taxonomy" id="35708"/>
    <lineage>
        <taxon>Eukaryota</taxon>
        <taxon>Viridiplantae</taxon>
        <taxon>Streptophyta</taxon>
        <taxon>Embryophyta</taxon>
        <taxon>Tracheophyta</taxon>
        <taxon>Spermatophyta</taxon>
        <taxon>Magnoliopsida</taxon>
        <taxon>Liliopsida</taxon>
        <taxon>Poales</taxon>
        <taxon>Poaceae</taxon>
        <taxon>PACMAD clade</taxon>
        <taxon>Arundinoideae</taxon>
        <taxon>Arundineae</taxon>
        <taxon>Arundo</taxon>
    </lineage>
</organism>
<reference evidence="2" key="2">
    <citation type="journal article" date="2015" name="Data Brief">
        <title>Shoot transcriptome of the giant reed, Arundo donax.</title>
        <authorList>
            <person name="Barrero R.A."/>
            <person name="Guerrero F.D."/>
            <person name="Moolhuijzen P."/>
            <person name="Goolsby J.A."/>
            <person name="Tidwell J."/>
            <person name="Bellgard S.E."/>
            <person name="Bellgard M.I."/>
        </authorList>
    </citation>
    <scope>NUCLEOTIDE SEQUENCE</scope>
    <source>
        <tissue evidence="2">Shoot tissue taken approximately 20 cm above the soil surface</tissue>
    </source>
</reference>
<dbReference type="InterPro" id="IPR003676">
    <property type="entry name" value="SAUR_fam"/>
</dbReference>
<proteinExistence type="inferred from homology"/>
<dbReference type="AlphaFoldDB" id="A0A0A9GTP0"/>